<organism evidence="2">
    <name type="scientific">Mytilinidion resinicola</name>
    <dbReference type="NCBI Taxonomy" id="574789"/>
    <lineage>
        <taxon>Eukaryota</taxon>
        <taxon>Fungi</taxon>
        <taxon>Dikarya</taxon>
        <taxon>Ascomycota</taxon>
        <taxon>Pezizomycotina</taxon>
        <taxon>Dothideomycetes</taxon>
        <taxon>Pleosporomycetidae</taxon>
        <taxon>Mytilinidiales</taxon>
        <taxon>Mytilinidiaceae</taxon>
        <taxon>Mytilinidion</taxon>
    </lineage>
</organism>
<protein>
    <recommendedName>
        <fullName evidence="1">Heterokaryon incompatibility domain-containing protein</fullName>
    </recommendedName>
</protein>
<sequence length="430" mass="48249">MASIYSSASVTLIASAGEDANAGLAGVSPMSRTGCGYLVAPGVRLDHRIETIGDNKVNTKYYSRAWTYQEQLLSKQCLYFAKDFVRFECQTNHYCEYEYIHDELVQARARYANPFLHLSQTRKSAEQGDWASVFGYIADFIINYSAKQLSYSTDRLNAFMGILDVLSRGIGLRFVQGVPIALIDLALLWIPAAGTVRSRSTSCNDNATLFPSWSWIGWSGMVDYKMVVGERDVQTRIHSVRLEDTSDTIYLEGRVQEISALWYPWTFNYNSMALSSPTKEPTQGGPGTLKFKASVLGIDSFRFHAGCSGMHHSSASRNSTINPTYTASLIEDERGRMCGMLHGTDDLAVDLFSRDNVYLILLSATTTGSIWDRRDIRRFEGKGVPRDLDLQYDAYDLEKPWPLFNILLVSTKNNVSERLAIGQIHSDAWE</sequence>
<dbReference type="EMBL" id="MU003692">
    <property type="protein sequence ID" value="KAF2817056.1"/>
    <property type="molecule type" value="Genomic_DNA"/>
</dbReference>
<evidence type="ECO:0000313" key="4">
    <source>
        <dbReference type="RefSeq" id="XP_033584020.1"/>
    </source>
</evidence>
<name>A0A6A6Z7L8_9PEZI</name>
<evidence type="ECO:0000259" key="1">
    <source>
        <dbReference type="Pfam" id="PF06985"/>
    </source>
</evidence>
<reference evidence="2 4" key="1">
    <citation type="journal article" date="2020" name="Stud. Mycol.">
        <title>101 Dothideomycetes genomes: a test case for predicting lifestyles and emergence of pathogens.</title>
        <authorList>
            <person name="Haridas S."/>
            <person name="Albert R."/>
            <person name="Binder M."/>
            <person name="Bloem J."/>
            <person name="Labutti K."/>
            <person name="Salamov A."/>
            <person name="Andreopoulos B."/>
            <person name="Baker S."/>
            <person name="Barry K."/>
            <person name="Bills G."/>
            <person name="Bluhm B."/>
            <person name="Cannon C."/>
            <person name="Castanera R."/>
            <person name="Culley D."/>
            <person name="Daum C."/>
            <person name="Ezra D."/>
            <person name="Gonzalez J."/>
            <person name="Henrissat B."/>
            <person name="Kuo A."/>
            <person name="Liang C."/>
            <person name="Lipzen A."/>
            <person name="Lutzoni F."/>
            <person name="Magnuson J."/>
            <person name="Mondo S."/>
            <person name="Nolan M."/>
            <person name="Ohm R."/>
            <person name="Pangilinan J."/>
            <person name="Park H.-J."/>
            <person name="Ramirez L."/>
            <person name="Alfaro M."/>
            <person name="Sun H."/>
            <person name="Tritt A."/>
            <person name="Yoshinaga Y."/>
            <person name="Zwiers L.-H."/>
            <person name="Turgeon B."/>
            <person name="Goodwin S."/>
            <person name="Spatafora J."/>
            <person name="Crous P."/>
            <person name="Grigoriev I."/>
        </authorList>
    </citation>
    <scope>NUCLEOTIDE SEQUENCE</scope>
    <source>
        <strain evidence="2 4">CBS 304.34</strain>
    </source>
</reference>
<accession>A0A6A6Z7L8</accession>
<dbReference type="AlphaFoldDB" id="A0A6A6Z7L8"/>
<dbReference type="PANTHER" id="PTHR33112:SF12">
    <property type="entry name" value="HETEROKARYON INCOMPATIBILITY DOMAIN-CONTAINING PROTEIN"/>
    <property type="match status" value="1"/>
</dbReference>
<dbReference type="Pfam" id="PF06985">
    <property type="entry name" value="HET"/>
    <property type="match status" value="1"/>
</dbReference>
<feature type="domain" description="Heterokaryon incompatibility" evidence="1">
    <location>
        <begin position="1"/>
        <end position="70"/>
    </location>
</feature>
<dbReference type="GeneID" id="54459440"/>
<reference evidence="4" key="2">
    <citation type="submission" date="2020-04" db="EMBL/GenBank/DDBJ databases">
        <authorList>
            <consortium name="NCBI Genome Project"/>
        </authorList>
    </citation>
    <scope>NUCLEOTIDE SEQUENCE</scope>
    <source>
        <strain evidence="4">CBS 304.34</strain>
    </source>
</reference>
<evidence type="ECO:0000313" key="2">
    <source>
        <dbReference type="EMBL" id="KAF2817056.1"/>
    </source>
</evidence>
<dbReference type="RefSeq" id="XP_033584020.1">
    <property type="nucleotide sequence ID" value="XM_033718547.1"/>
</dbReference>
<dbReference type="InterPro" id="IPR010730">
    <property type="entry name" value="HET"/>
</dbReference>
<dbReference type="OrthoDB" id="2958217at2759"/>
<gene>
    <name evidence="2 4" type="ORF">BDZ99DRAFT_456859</name>
</gene>
<dbReference type="Proteomes" id="UP000504636">
    <property type="component" value="Unplaced"/>
</dbReference>
<reference evidence="4" key="3">
    <citation type="submission" date="2025-04" db="UniProtKB">
        <authorList>
            <consortium name="RefSeq"/>
        </authorList>
    </citation>
    <scope>IDENTIFICATION</scope>
    <source>
        <strain evidence="4">CBS 304.34</strain>
    </source>
</reference>
<proteinExistence type="predicted"/>
<evidence type="ECO:0000313" key="3">
    <source>
        <dbReference type="Proteomes" id="UP000504636"/>
    </source>
</evidence>
<dbReference type="PANTHER" id="PTHR33112">
    <property type="entry name" value="DOMAIN PROTEIN, PUTATIVE-RELATED"/>
    <property type="match status" value="1"/>
</dbReference>
<keyword evidence="3" id="KW-1185">Reference proteome</keyword>